<reference evidence="2" key="1">
    <citation type="submission" date="2017-02" db="EMBL/GenBank/DDBJ databases">
        <authorList>
            <person name="Daims H."/>
        </authorList>
    </citation>
    <scope>NUCLEOTIDE SEQUENCE [LARGE SCALE GENOMIC DNA]</scope>
</reference>
<proteinExistence type="predicted"/>
<organism evidence="1 2">
    <name type="scientific">Crenothrix polyspora</name>
    <dbReference type="NCBI Taxonomy" id="360316"/>
    <lineage>
        <taxon>Bacteria</taxon>
        <taxon>Pseudomonadati</taxon>
        <taxon>Pseudomonadota</taxon>
        <taxon>Gammaproteobacteria</taxon>
        <taxon>Methylococcales</taxon>
        <taxon>Crenotrichaceae</taxon>
        <taxon>Crenothrix</taxon>
    </lineage>
</organism>
<evidence type="ECO:0000313" key="2">
    <source>
        <dbReference type="Proteomes" id="UP000195667"/>
    </source>
</evidence>
<sequence length="53" mass="6111">MDRHDSNLSIWSLPHWGFHGQMQMPVYALTTQFILIKVIKIINQGGNNRDGQC</sequence>
<accession>A0A1R4H4C3</accession>
<keyword evidence="2" id="KW-1185">Reference proteome</keyword>
<name>A0A1R4H4C3_9GAMM</name>
<dbReference type="EMBL" id="FUKI01000079">
    <property type="protein sequence ID" value="SJM91036.1"/>
    <property type="molecule type" value="Genomic_DNA"/>
</dbReference>
<dbReference type="AlphaFoldDB" id="A0A1R4H4C3"/>
<protein>
    <submittedName>
        <fullName evidence="1">Uncharacterized protein</fullName>
    </submittedName>
</protein>
<evidence type="ECO:0000313" key="1">
    <source>
        <dbReference type="EMBL" id="SJM91036.1"/>
    </source>
</evidence>
<gene>
    <name evidence="1" type="ORF">CRENPOLYSF1_170069</name>
</gene>
<dbReference type="Proteomes" id="UP000195667">
    <property type="component" value="Unassembled WGS sequence"/>
</dbReference>